<feature type="transmembrane region" description="Helical" evidence="7">
    <location>
        <begin position="207"/>
        <end position="226"/>
    </location>
</feature>
<dbReference type="RefSeq" id="WP_115729873.1">
    <property type="nucleotide sequence ID" value="NZ_BAAAVY010000015.1"/>
</dbReference>
<accession>A0A380WF10</accession>
<dbReference type="InterPro" id="IPR035906">
    <property type="entry name" value="MetI-like_sf"/>
</dbReference>
<feature type="transmembrane region" description="Helical" evidence="7">
    <location>
        <begin position="107"/>
        <end position="128"/>
    </location>
</feature>
<feature type="transmembrane region" description="Helical" evidence="7">
    <location>
        <begin position="140"/>
        <end position="161"/>
    </location>
</feature>
<keyword evidence="4 7" id="KW-0812">Transmembrane</keyword>
<sequence>MLAFRAYSWFLGRRLGLTLLTLWGLASLVFLMVKLMPGDEAQMAAGADASAAQIEAVRERLGLDAPVIMQYLSFLGRLLRGDLGTSIVTLQPVLADLEKVLPSTLELVFIAMLLNLAVAIPAGIIAAYRQGGVFDTTSRVTAVMLGGMPAFWLALVLQYVLGSVWRVVPISGQQGYGMNSPVVTGAPTLDALIAGNFAGFFDTLHHIILPSAVLAALFATQIFRTLRAALLGVLRSDFIMAVRAKGATARHMLVRHALPNSLNPVLTLSGTQAGAMIGSAVLVETVFARQGIGAYMFNAVAQKDAFAVLGSVMFIGTVVCLVNLIVDILQLLVDPRIRAAQLGSQGQ</sequence>
<dbReference type="Gene3D" id="1.10.3720.10">
    <property type="entry name" value="MetI-like"/>
    <property type="match status" value="1"/>
</dbReference>
<dbReference type="CDD" id="cd06261">
    <property type="entry name" value="TM_PBP2"/>
    <property type="match status" value="1"/>
</dbReference>
<dbReference type="SUPFAM" id="SSF161098">
    <property type="entry name" value="MetI-like"/>
    <property type="match status" value="1"/>
</dbReference>
<dbReference type="InterPro" id="IPR000515">
    <property type="entry name" value="MetI-like"/>
</dbReference>
<reference evidence="9 10" key="1">
    <citation type="submission" date="2018-06" db="EMBL/GenBank/DDBJ databases">
        <authorList>
            <consortium name="Pathogen Informatics"/>
            <person name="Doyle S."/>
        </authorList>
    </citation>
    <scope>NUCLEOTIDE SEQUENCE [LARGE SCALE GENOMIC DNA]</scope>
    <source>
        <strain evidence="9 10">NCTC10684</strain>
    </source>
</reference>
<evidence type="ECO:0000256" key="4">
    <source>
        <dbReference type="ARBA" id="ARBA00022692"/>
    </source>
</evidence>
<organism evidence="9 10">
    <name type="scientific">Aminobacter aminovorans</name>
    <name type="common">Chelatobacter heintzii</name>
    <dbReference type="NCBI Taxonomy" id="83263"/>
    <lineage>
        <taxon>Bacteria</taxon>
        <taxon>Pseudomonadati</taxon>
        <taxon>Pseudomonadota</taxon>
        <taxon>Alphaproteobacteria</taxon>
        <taxon>Hyphomicrobiales</taxon>
        <taxon>Phyllobacteriaceae</taxon>
        <taxon>Aminobacter</taxon>
    </lineage>
</organism>
<keyword evidence="5 7" id="KW-1133">Transmembrane helix</keyword>
<dbReference type="EMBL" id="UFSM01000001">
    <property type="protein sequence ID" value="SUU87355.1"/>
    <property type="molecule type" value="Genomic_DNA"/>
</dbReference>
<dbReference type="GO" id="GO:0005886">
    <property type="term" value="C:plasma membrane"/>
    <property type="evidence" value="ECO:0007669"/>
    <property type="project" value="UniProtKB-SubCell"/>
</dbReference>
<dbReference type="InterPro" id="IPR045621">
    <property type="entry name" value="BPD_transp_1_N"/>
</dbReference>
<keyword evidence="3" id="KW-1003">Cell membrane</keyword>
<feature type="transmembrane region" description="Helical" evidence="7">
    <location>
        <begin position="305"/>
        <end position="326"/>
    </location>
</feature>
<dbReference type="Pfam" id="PF19300">
    <property type="entry name" value="BPD_transp_1_N"/>
    <property type="match status" value="1"/>
</dbReference>
<proteinExistence type="inferred from homology"/>
<feature type="domain" description="ABC transmembrane type-1" evidence="8">
    <location>
        <begin position="101"/>
        <end position="330"/>
    </location>
</feature>
<gene>
    <name evidence="9" type="primary">dppB_1</name>
    <name evidence="9" type="ORF">NCTC10684_00553</name>
</gene>
<evidence type="ECO:0000256" key="6">
    <source>
        <dbReference type="ARBA" id="ARBA00023136"/>
    </source>
</evidence>
<evidence type="ECO:0000259" key="8">
    <source>
        <dbReference type="PROSITE" id="PS50928"/>
    </source>
</evidence>
<name>A0A380WF10_AMIAI</name>
<dbReference type="AlphaFoldDB" id="A0A380WF10"/>
<comment type="subcellular location">
    <subcellularLocation>
        <location evidence="1 7">Cell membrane</location>
        <topology evidence="1 7">Multi-pass membrane protein</topology>
    </subcellularLocation>
</comment>
<comment type="similarity">
    <text evidence="7">Belongs to the binding-protein-dependent transport system permease family.</text>
</comment>
<keyword evidence="2 7" id="KW-0813">Transport</keyword>
<dbReference type="PROSITE" id="PS50928">
    <property type="entry name" value="ABC_TM1"/>
    <property type="match status" value="1"/>
</dbReference>
<dbReference type="OrthoDB" id="9807402at2"/>
<dbReference type="PANTHER" id="PTHR43163">
    <property type="entry name" value="DIPEPTIDE TRANSPORT SYSTEM PERMEASE PROTEIN DPPB-RELATED"/>
    <property type="match status" value="1"/>
</dbReference>
<keyword evidence="6 7" id="KW-0472">Membrane</keyword>
<evidence type="ECO:0000313" key="10">
    <source>
        <dbReference type="Proteomes" id="UP000254701"/>
    </source>
</evidence>
<evidence type="ECO:0000256" key="2">
    <source>
        <dbReference type="ARBA" id="ARBA00022448"/>
    </source>
</evidence>
<protein>
    <submittedName>
        <fullName evidence="9">Dipeptide transport system permease protein dppB</fullName>
    </submittedName>
</protein>
<evidence type="ECO:0000256" key="1">
    <source>
        <dbReference type="ARBA" id="ARBA00004651"/>
    </source>
</evidence>
<evidence type="ECO:0000256" key="5">
    <source>
        <dbReference type="ARBA" id="ARBA00022989"/>
    </source>
</evidence>
<dbReference type="PANTHER" id="PTHR43163:SF6">
    <property type="entry name" value="DIPEPTIDE TRANSPORT SYSTEM PERMEASE PROTEIN DPPB-RELATED"/>
    <property type="match status" value="1"/>
</dbReference>
<evidence type="ECO:0000313" key="9">
    <source>
        <dbReference type="EMBL" id="SUU87355.1"/>
    </source>
</evidence>
<dbReference type="Proteomes" id="UP000254701">
    <property type="component" value="Unassembled WGS sequence"/>
</dbReference>
<evidence type="ECO:0000256" key="7">
    <source>
        <dbReference type="RuleBase" id="RU363032"/>
    </source>
</evidence>
<evidence type="ECO:0000256" key="3">
    <source>
        <dbReference type="ARBA" id="ARBA00022475"/>
    </source>
</evidence>
<dbReference type="GO" id="GO:0071916">
    <property type="term" value="F:dipeptide transmembrane transporter activity"/>
    <property type="evidence" value="ECO:0007669"/>
    <property type="project" value="TreeGrafter"/>
</dbReference>
<dbReference type="Pfam" id="PF00528">
    <property type="entry name" value="BPD_transp_1"/>
    <property type="match status" value="1"/>
</dbReference>